<name>A0A699XIV2_TANCI</name>
<sequence length="42" mass="4410">VFDALPLAILAALTVLPSHATFSKQSETPSCGVHFAVNADNR</sequence>
<accession>A0A699XIV2</accession>
<protein>
    <submittedName>
        <fullName evidence="2">Uncharacterized protein</fullName>
    </submittedName>
</protein>
<gene>
    <name evidence="2" type="ORF">Tci_931921</name>
</gene>
<comment type="caution">
    <text evidence="2">The sequence shown here is derived from an EMBL/GenBank/DDBJ whole genome shotgun (WGS) entry which is preliminary data.</text>
</comment>
<feature type="non-terminal residue" evidence="2">
    <location>
        <position position="1"/>
    </location>
</feature>
<keyword evidence="1" id="KW-0732">Signal</keyword>
<evidence type="ECO:0000313" key="2">
    <source>
        <dbReference type="EMBL" id="GFD59952.1"/>
    </source>
</evidence>
<feature type="chain" id="PRO_5025391542" evidence="1">
    <location>
        <begin position="21"/>
        <end position="42"/>
    </location>
</feature>
<feature type="signal peptide" evidence="1">
    <location>
        <begin position="1"/>
        <end position="20"/>
    </location>
</feature>
<organism evidence="2">
    <name type="scientific">Tanacetum cinerariifolium</name>
    <name type="common">Dalmatian daisy</name>
    <name type="synonym">Chrysanthemum cinerariifolium</name>
    <dbReference type="NCBI Taxonomy" id="118510"/>
    <lineage>
        <taxon>Eukaryota</taxon>
        <taxon>Viridiplantae</taxon>
        <taxon>Streptophyta</taxon>
        <taxon>Embryophyta</taxon>
        <taxon>Tracheophyta</taxon>
        <taxon>Spermatophyta</taxon>
        <taxon>Magnoliopsida</taxon>
        <taxon>eudicotyledons</taxon>
        <taxon>Gunneridae</taxon>
        <taxon>Pentapetalae</taxon>
        <taxon>asterids</taxon>
        <taxon>campanulids</taxon>
        <taxon>Asterales</taxon>
        <taxon>Asteraceae</taxon>
        <taxon>Asteroideae</taxon>
        <taxon>Anthemideae</taxon>
        <taxon>Anthemidinae</taxon>
        <taxon>Tanacetum</taxon>
    </lineage>
</organism>
<dbReference type="EMBL" id="BKCJ011871458">
    <property type="protein sequence ID" value="GFD59952.1"/>
    <property type="molecule type" value="Genomic_DNA"/>
</dbReference>
<proteinExistence type="predicted"/>
<reference evidence="2" key="1">
    <citation type="journal article" date="2019" name="Sci. Rep.">
        <title>Draft genome of Tanacetum cinerariifolium, the natural source of mosquito coil.</title>
        <authorList>
            <person name="Yamashiro T."/>
            <person name="Shiraishi A."/>
            <person name="Satake H."/>
            <person name="Nakayama K."/>
        </authorList>
    </citation>
    <scope>NUCLEOTIDE SEQUENCE</scope>
</reference>
<evidence type="ECO:0000256" key="1">
    <source>
        <dbReference type="SAM" id="SignalP"/>
    </source>
</evidence>
<dbReference type="AlphaFoldDB" id="A0A699XIV2"/>